<evidence type="ECO:0000313" key="4">
    <source>
        <dbReference type="Proteomes" id="UP000264779"/>
    </source>
</evidence>
<organism evidence="1 3">
    <name type="scientific">Alteromonas australica</name>
    <dbReference type="NCBI Taxonomy" id="589873"/>
    <lineage>
        <taxon>Bacteria</taxon>
        <taxon>Pseudomonadati</taxon>
        <taxon>Pseudomonadota</taxon>
        <taxon>Gammaproteobacteria</taxon>
        <taxon>Alteromonadales</taxon>
        <taxon>Alteromonadaceae</taxon>
        <taxon>Alteromonas/Salinimonas group</taxon>
        <taxon>Alteromonas</taxon>
    </lineage>
</organism>
<reference evidence="2 4" key="2">
    <citation type="journal article" date="2018" name="Nat. Biotechnol.">
        <title>A standardized bacterial taxonomy based on genome phylogeny substantially revises the tree of life.</title>
        <authorList>
            <person name="Parks D.H."/>
            <person name="Chuvochina M."/>
            <person name="Waite D.W."/>
            <person name="Rinke C."/>
            <person name="Skarshewski A."/>
            <person name="Chaumeil P.A."/>
            <person name="Hugenholtz P."/>
        </authorList>
    </citation>
    <scope>NUCLEOTIDE SEQUENCE [LARGE SCALE GENOMIC DNA]</scope>
    <source>
        <strain evidence="2">UBA11621</strain>
    </source>
</reference>
<evidence type="ECO:0000313" key="1">
    <source>
        <dbReference type="EMBL" id="AIG00238.1"/>
    </source>
</evidence>
<dbReference type="RefSeq" id="WP_044058251.1">
    <property type="nucleotide sequence ID" value="NZ_CALBIY010000070.1"/>
</dbReference>
<sequence length="104" mass="11909">MSEERLVEQLTDVCEWAKQKQEGFVWLTHIGHWRRPEIVAVFETEAHKARALSNGWYSAFVEAAEFACEAVKGEAKSFRFESEQACNERSGGNWAKHLQKGSVH</sequence>
<dbReference type="Proteomes" id="UP000264779">
    <property type="component" value="Unassembled WGS sequence"/>
</dbReference>
<reference evidence="1 3" key="1">
    <citation type="submission" date="2014-06" db="EMBL/GenBank/DDBJ databases">
        <title>Genomes of Alteromonas australica, a world apart.</title>
        <authorList>
            <person name="Gonzaga A."/>
            <person name="Lopez-Perez M."/>
            <person name="Rodriguez-Valera F."/>
        </authorList>
    </citation>
    <scope>NUCLEOTIDE SEQUENCE [LARGE SCALE GENOMIC DNA]</scope>
    <source>
        <strain evidence="1 3">H 17</strain>
    </source>
</reference>
<gene>
    <name evidence="2" type="ORF">DEB45_15900</name>
    <name evidence="1" type="ORF">EP13_16990</name>
</gene>
<evidence type="ECO:0000313" key="3">
    <source>
        <dbReference type="Proteomes" id="UP000056090"/>
    </source>
</evidence>
<dbReference type="EMBL" id="CP008849">
    <property type="protein sequence ID" value="AIG00238.1"/>
    <property type="molecule type" value="Genomic_DNA"/>
</dbReference>
<protein>
    <submittedName>
        <fullName evidence="1">Uncharacterized protein</fullName>
    </submittedName>
</protein>
<dbReference type="Proteomes" id="UP000056090">
    <property type="component" value="Chromosome"/>
</dbReference>
<accession>A0A075PA73</accession>
<dbReference type="GeneID" id="78256577"/>
<evidence type="ECO:0000313" key="2">
    <source>
        <dbReference type="EMBL" id="HBU52735.1"/>
    </source>
</evidence>
<dbReference type="KEGG" id="aal:EP13_16990"/>
<name>A0A075PA73_9ALTE</name>
<dbReference type="EMBL" id="DONK01000249">
    <property type="protein sequence ID" value="HBU52735.1"/>
    <property type="molecule type" value="Genomic_DNA"/>
</dbReference>
<proteinExistence type="predicted"/>
<dbReference type="AlphaFoldDB" id="A0A075PA73"/>
<keyword evidence="3" id="KW-1185">Reference proteome</keyword>